<dbReference type="AlphaFoldDB" id="A0A2A2G931"/>
<keyword evidence="1" id="KW-1133">Transmembrane helix</keyword>
<sequence length="345" mass="37980">MMLSQRYFPFSLIILSIFLMMIFTGCDSSKNNGGEEVEINLIEAKTEVPSKIRLFFKVDLGEAHQFTTLEPSDFEIYEDGSQISRLESQADIQRESGDFLYSSILMLDLSGSILNNADLPKLKEAATTFIDRTMPEEGESLYGTQEMAVYWFDGEKNVHPLVSYTHEGDSLISGIESINEDISNDVSTNLNGAVIQGLSIMDGRVKEIREDSDIATAGSMVLFTDGTDQAGRVSTSTALDSVNAASDEYSLFSIGLGGEIDQEVLESFGKDGFELAEDSLALNETFLAVAERLEAESNSYYVLEYCSPKRSGQHTLELRAIYEDKFGSFQTEFSAEGFTGGCSVD</sequence>
<reference evidence="3 4" key="1">
    <citation type="submission" date="2017-08" db="EMBL/GenBank/DDBJ databases">
        <title>Aliifodinibius alkalisoli sp. nov., isolated from saline alkaline soil.</title>
        <authorList>
            <person name="Liu D."/>
            <person name="Zhang G."/>
        </authorList>
    </citation>
    <scope>NUCLEOTIDE SEQUENCE [LARGE SCALE GENOMIC DNA]</scope>
    <source>
        <strain evidence="3 4">WN023</strain>
    </source>
</reference>
<dbReference type="CDD" id="cd00198">
    <property type="entry name" value="vWFA"/>
    <property type="match status" value="1"/>
</dbReference>
<dbReference type="SUPFAM" id="SSF53300">
    <property type="entry name" value="vWA-like"/>
    <property type="match status" value="1"/>
</dbReference>
<dbReference type="Gene3D" id="3.40.50.410">
    <property type="entry name" value="von Willebrand factor, type A domain"/>
    <property type="match status" value="1"/>
</dbReference>
<dbReference type="Proteomes" id="UP000218831">
    <property type="component" value="Unassembled WGS sequence"/>
</dbReference>
<accession>A0A2A2G931</accession>
<keyword evidence="1" id="KW-0812">Transmembrane</keyword>
<keyword evidence="1" id="KW-0472">Membrane</keyword>
<evidence type="ECO:0000256" key="1">
    <source>
        <dbReference type="SAM" id="Phobius"/>
    </source>
</evidence>
<evidence type="ECO:0000313" key="3">
    <source>
        <dbReference type="EMBL" id="PAU94101.1"/>
    </source>
</evidence>
<keyword evidence="4" id="KW-1185">Reference proteome</keyword>
<dbReference type="Pfam" id="PF00092">
    <property type="entry name" value="VWA"/>
    <property type="match status" value="1"/>
</dbReference>
<proteinExistence type="predicted"/>
<evidence type="ECO:0000259" key="2">
    <source>
        <dbReference type="PROSITE" id="PS50234"/>
    </source>
</evidence>
<name>A0A2A2G931_9BACT</name>
<protein>
    <recommendedName>
        <fullName evidence="2">VWFA domain-containing protein</fullName>
    </recommendedName>
</protein>
<dbReference type="OrthoDB" id="926325at2"/>
<feature type="domain" description="VWFA" evidence="2">
    <location>
        <begin position="102"/>
        <end position="269"/>
    </location>
</feature>
<dbReference type="PROSITE" id="PS51257">
    <property type="entry name" value="PROKAR_LIPOPROTEIN"/>
    <property type="match status" value="1"/>
</dbReference>
<dbReference type="SMART" id="SM00327">
    <property type="entry name" value="VWA"/>
    <property type="match status" value="1"/>
</dbReference>
<dbReference type="InterPro" id="IPR036465">
    <property type="entry name" value="vWFA_dom_sf"/>
</dbReference>
<comment type="caution">
    <text evidence="3">The sequence shown here is derived from an EMBL/GenBank/DDBJ whole genome shotgun (WGS) entry which is preliminary data.</text>
</comment>
<dbReference type="InterPro" id="IPR002035">
    <property type="entry name" value="VWF_A"/>
</dbReference>
<gene>
    <name evidence="3" type="ORF">CK503_07765</name>
</gene>
<evidence type="ECO:0000313" key="4">
    <source>
        <dbReference type="Proteomes" id="UP000218831"/>
    </source>
</evidence>
<feature type="transmembrane region" description="Helical" evidence="1">
    <location>
        <begin position="7"/>
        <end position="25"/>
    </location>
</feature>
<dbReference type="PROSITE" id="PS50234">
    <property type="entry name" value="VWFA"/>
    <property type="match status" value="1"/>
</dbReference>
<dbReference type="EMBL" id="NSKE01000005">
    <property type="protein sequence ID" value="PAU94101.1"/>
    <property type="molecule type" value="Genomic_DNA"/>
</dbReference>
<organism evidence="3 4">
    <name type="scientific">Fodinibius salipaludis</name>
    <dbReference type="NCBI Taxonomy" id="2032627"/>
    <lineage>
        <taxon>Bacteria</taxon>
        <taxon>Pseudomonadati</taxon>
        <taxon>Balneolota</taxon>
        <taxon>Balneolia</taxon>
        <taxon>Balneolales</taxon>
        <taxon>Balneolaceae</taxon>
        <taxon>Fodinibius</taxon>
    </lineage>
</organism>